<evidence type="ECO:0000259" key="3">
    <source>
        <dbReference type="Pfam" id="PF14330"/>
    </source>
</evidence>
<dbReference type="Proteomes" id="UP000214365">
    <property type="component" value="Unassembled WGS sequence"/>
</dbReference>
<feature type="region of interest" description="Disordered" evidence="1">
    <location>
        <begin position="490"/>
        <end position="518"/>
    </location>
</feature>
<keyword evidence="5" id="KW-1185">Reference proteome</keyword>
<comment type="caution">
    <text evidence="4">The sequence shown here is derived from an EMBL/GenBank/DDBJ whole genome shotgun (WGS) entry which is preliminary data.</text>
</comment>
<accession>A0A225AIT2</accession>
<dbReference type="GeneID" id="31006165"/>
<dbReference type="InterPro" id="IPR010839">
    <property type="entry name" value="AtuA_N"/>
</dbReference>
<evidence type="ECO:0000313" key="5">
    <source>
        <dbReference type="Proteomes" id="UP000214365"/>
    </source>
</evidence>
<dbReference type="EMBL" id="LFMY01000010">
    <property type="protein sequence ID" value="OKL58164.1"/>
    <property type="molecule type" value="Genomic_DNA"/>
</dbReference>
<feature type="domain" description="DUF4387" evidence="3">
    <location>
        <begin position="537"/>
        <end position="633"/>
    </location>
</feature>
<dbReference type="Pfam" id="PF14330">
    <property type="entry name" value="DUF4387"/>
    <property type="match status" value="1"/>
</dbReference>
<evidence type="ECO:0000313" key="4">
    <source>
        <dbReference type="EMBL" id="OKL58164.1"/>
    </source>
</evidence>
<dbReference type="RefSeq" id="XP_020118285.1">
    <property type="nucleotide sequence ID" value="XM_020268964.1"/>
</dbReference>
<dbReference type="AlphaFoldDB" id="A0A225AIT2"/>
<feature type="domain" description="Acyclic terpene utilisation N-terminal" evidence="2">
    <location>
        <begin position="125"/>
        <end position="342"/>
    </location>
</feature>
<protein>
    <submittedName>
        <fullName evidence="4">Uncharacterized protein</fullName>
    </submittedName>
</protein>
<sequence length="648" mass="70523">MGSVQIALDRELRIFTPIGTLGYGFSEEVYWSTMAEGVDAVILDSGSTDSGPAKLALGISTGTRKAYERDLGILVAGCHIYRKPLLIGWCFLSSNHLLENGPNIYAGSAGGDGSTRGVELFIGIIREIIAEKGYRPMKVLSIDAQIDKGLVRYQHSKGLVRPCGKAVPELQAQDIDDASIIVAQMGIEPWLKAMSEQPDFDIIVGGRSYDPSPYAAYCLFRGITSDLAIPYHMGKIMECGALCAVPKSREALAIVRQDSFDIRALDDQSRCTAVSVAAHTLYEKTRPDILTGPGGNLHLENTTYEELPDQKTVRVRGATFVPVKPGEYTVKLEAGRKSGFHSMFIGGFTDAILISQIDDFLARGTAYVKANLPYEFDIDWRIYGKDGTRTYGQLNRSPPWSFVPPEIGICCHVRASTQDEATNAAHMARIFCAHGPYRNQRATAGNFAMPFAPLDIPLGATSDFCIYHTMIVNDPSEHFPIHVANIHGENTAPTTPPEEVAGKRSSGSPTKGLLQGSETGKSVLSGLREPAPGHVFLADLAEVIRSKNAGPYELTFDVMFPNAQMANKVKDAGILTPSTIANLYDMSEDDVIACMWWDPAFAFKATIKRPIVSGGFFERDTYGSTQHMPLMLLEVPVGLKNGLNGVKI</sequence>
<name>A0A225AIT2_TALAT</name>
<reference evidence="4 5" key="1">
    <citation type="submission" date="2015-06" db="EMBL/GenBank/DDBJ databases">
        <title>Talaromyces atroroseus IBT 11181 draft genome.</title>
        <authorList>
            <person name="Rasmussen K.B."/>
            <person name="Rasmussen S."/>
            <person name="Petersen B."/>
            <person name="Sicheritz-Ponten T."/>
            <person name="Mortensen U.H."/>
            <person name="Thrane U."/>
        </authorList>
    </citation>
    <scope>NUCLEOTIDE SEQUENCE [LARGE SCALE GENOMIC DNA]</scope>
    <source>
        <strain evidence="4 5">IBT 11181</strain>
    </source>
</reference>
<dbReference type="Pfam" id="PF07287">
    <property type="entry name" value="AtuA"/>
    <property type="match status" value="1"/>
</dbReference>
<evidence type="ECO:0000256" key="1">
    <source>
        <dbReference type="SAM" id="MobiDB-lite"/>
    </source>
</evidence>
<dbReference type="OrthoDB" id="5863171at2759"/>
<dbReference type="InterPro" id="IPR025496">
    <property type="entry name" value="DUF4387"/>
</dbReference>
<evidence type="ECO:0000259" key="2">
    <source>
        <dbReference type="Pfam" id="PF07287"/>
    </source>
</evidence>
<proteinExistence type="predicted"/>
<dbReference type="STRING" id="1441469.A0A225AIT2"/>
<organism evidence="4 5">
    <name type="scientific">Talaromyces atroroseus</name>
    <dbReference type="NCBI Taxonomy" id="1441469"/>
    <lineage>
        <taxon>Eukaryota</taxon>
        <taxon>Fungi</taxon>
        <taxon>Dikarya</taxon>
        <taxon>Ascomycota</taxon>
        <taxon>Pezizomycotina</taxon>
        <taxon>Eurotiomycetes</taxon>
        <taxon>Eurotiomycetidae</taxon>
        <taxon>Eurotiales</taxon>
        <taxon>Trichocomaceae</taxon>
        <taxon>Talaromyces</taxon>
        <taxon>Talaromyces sect. Trachyspermi</taxon>
    </lineage>
</organism>
<gene>
    <name evidence="4" type="ORF">UA08_06410</name>
</gene>